<dbReference type="STRING" id="1123282.SAMN02745823_02653"/>
<dbReference type="GO" id="GO:0042597">
    <property type="term" value="C:periplasmic space"/>
    <property type="evidence" value="ECO:0007669"/>
    <property type="project" value="UniProtKB-ARBA"/>
</dbReference>
<keyword evidence="7" id="KW-1185">Reference proteome</keyword>
<dbReference type="RefSeq" id="WP_159435420.1">
    <property type="nucleotide sequence ID" value="NZ_FQXV01000009.1"/>
</dbReference>
<dbReference type="Gene3D" id="3.40.190.10">
    <property type="entry name" value="Periplasmic binding protein-like II"/>
    <property type="match status" value="1"/>
</dbReference>
<dbReference type="GO" id="GO:0043190">
    <property type="term" value="C:ATP-binding cassette (ABC) transporter complex"/>
    <property type="evidence" value="ECO:0007669"/>
    <property type="project" value="InterPro"/>
</dbReference>
<sequence>MNRFVQRTAAMLLSAAAVLLSLTSCASTASSDPNGTDTPAPATSAVPAGAIDHMFTIRYDADHTLNPITGTDPNNMALAPLMYEGLFVLNGKLTAEPVLCESFDPGDGVTYTFKLKSGIAMSDGSTLTAADVKYTLLLAKQSGRFSGRLNILDSVTAVDGLTVKVTLNSANYMLPELLDIPIIKANSGNQDHPAGTGPYTFASSGEPRLVAFSSYRESANIPAPVIYLKSCTDSELSMEFSSQAVDMFWDDPADTTDINILSDHEIRYYDTTILEYVGFNTKSRGLSSPELRRALGLTIDRDKIIDEVYSNHAVAAPRILSPNYSHYDPAWAPEVDDALGDISKILFSLDLDDRDSDGYLEMQDAAGAWHPLNLTFIVNKDNLYKVRAAQEIADSLKEVGINVMVKSLSWSDYTSALEKGNFDLYYGDVCLPADYDLTELLSPSGALSFGHIGSTSYITYINAFLKASSDTARTAAAKALCDEIYTNAPIVPVLYRQYAVHTNRNIVTGLNPTQSSLFYGLTSWKINLGE</sequence>
<dbReference type="GO" id="GO:1904680">
    <property type="term" value="F:peptide transmembrane transporter activity"/>
    <property type="evidence" value="ECO:0007669"/>
    <property type="project" value="TreeGrafter"/>
</dbReference>
<feature type="signal peptide" evidence="4">
    <location>
        <begin position="1"/>
        <end position="26"/>
    </location>
</feature>
<dbReference type="PIRSF" id="PIRSF002741">
    <property type="entry name" value="MppA"/>
    <property type="match status" value="1"/>
</dbReference>
<accession>A0A1M5YME9</accession>
<dbReference type="InterPro" id="IPR030678">
    <property type="entry name" value="Peptide/Ni-bd"/>
</dbReference>
<dbReference type="EMBL" id="FQXV01000009">
    <property type="protein sequence ID" value="SHI13088.1"/>
    <property type="molecule type" value="Genomic_DNA"/>
</dbReference>
<evidence type="ECO:0000313" key="7">
    <source>
        <dbReference type="Proteomes" id="UP000183995"/>
    </source>
</evidence>
<evidence type="ECO:0000256" key="1">
    <source>
        <dbReference type="ARBA" id="ARBA00005695"/>
    </source>
</evidence>
<dbReference type="InterPro" id="IPR039424">
    <property type="entry name" value="SBP_5"/>
</dbReference>
<evidence type="ECO:0000256" key="3">
    <source>
        <dbReference type="ARBA" id="ARBA00022729"/>
    </source>
</evidence>
<evidence type="ECO:0000259" key="5">
    <source>
        <dbReference type="Pfam" id="PF00496"/>
    </source>
</evidence>
<feature type="domain" description="Solute-binding protein family 5" evidence="5">
    <location>
        <begin position="96"/>
        <end position="427"/>
    </location>
</feature>
<proteinExistence type="inferred from homology"/>
<dbReference type="InterPro" id="IPR000914">
    <property type="entry name" value="SBP_5_dom"/>
</dbReference>
<feature type="chain" id="PRO_5038420527" evidence="4">
    <location>
        <begin position="27"/>
        <end position="530"/>
    </location>
</feature>
<dbReference type="PANTHER" id="PTHR30290:SF9">
    <property type="entry name" value="OLIGOPEPTIDE-BINDING PROTEIN APPA"/>
    <property type="match status" value="1"/>
</dbReference>
<evidence type="ECO:0000256" key="2">
    <source>
        <dbReference type="ARBA" id="ARBA00022448"/>
    </source>
</evidence>
<dbReference type="Proteomes" id="UP000183995">
    <property type="component" value="Unassembled WGS sequence"/>
</dbReference>
<evidence type="ECO:0000313" key="6">
    <source>
        <dbReference type="EMBL" id="SHI13088.1"/>
    </source>
</evidence>
<dbReference type="AlphaFoldDB" id="A0A1M5YME9"/>
<dbReference type="CDD" id="cd00995">
    <property type="entry name" value="PBP2_NikA_DppA_OppA_like"/>
    <property type="match status" value="1"/>
</dbReference>
<name>A0A1M5YME9_9FIRM</name>
<comment type="similarity">
    <text evidence="1">Belongs to the bacterial solute-binding protein 5 family.</text>
</comment>
<keyword evidence="2" id="KW-0813">Transport</keyword>
<reference evidence="6 7" key="1">
    <citation type="submission" date="2016-11" db="EMBL/GenBank/DDBJ databases">
        <authorList>
            <person name="Jaros S."/>
            <person name="Januszkiewicz K."/>
            <person name="Wedrychowicz H."/>
        </authorList>
    </citation>
    <scope>NUCLEOTIDE SEQUENCE [LARGE SCALE GENOMIC DNA]</scope>
    <source>
        <strain evidence="6 7">DSM 10068</strain>
    </source>
</reference>
<evidence type="ECO:0000256" key="4">
    <source>
        <dbReference type="SAM" id="SignalP"/>
    </source>
</evidence>
<dbReference type="OrthoDB" id="9772924at2"/>
<organism evidence="6 7">
    <name type="scientific">Sporobacter termitidis DSM 10068</name>
    <dbReference type="NCBI Taxonomy" id="1123282"/>
    <lineage>
        <taxon>Bacteria</taxon>
        <taxon>Bacillati</taxon>
        <taxon>Bacillota</taxon>
        <taxon>Clostridia</taxon>
        <taxon>Eubacteriales</taxon>
        <taxon>Oscillospiraceae</taxon>
        <taxon>Sporobacter</taxon>
    </lineage>
</organism>
<dbReference type="SUPFAM" id="SSF53850">
    <property type="entry name" value="Periplasmic binding protein-like II"/>
    <property type="match status" value="1"/>
</dbReference>
<dbReference type="GO" id="GO:0015833">
    <property type="term" value="P:peptide transport"/>
    <property type="evidence" value="ECO:0007669"/>
    <property type="project" value="TreeGrafter"/>
</dbReference>
<dbReference type="Pfam" id="PF00496">
    <property type="entry name" value="SBP_bac_5"/>
    <property type="match status" value="1"/>
</dbReference>
<protein>
    <submittedName>
        <fullName evidence="6">ABC-type transport system, substrate-binding protein</fullName>
    </submittedName>
</protein>
<gene>
    <name evidence="6" type="ORF">SAMN02745823_02653</name>
</gene>
<dbReference type="PANTHER" id="PTHR30290">
    <property type="entry name" value="PERIPLASMIC BINDING COMPONENT OF ABC TRANSPORTER"/>
    <property type="match status" value="1"/>
</dbReference>
<dbReference type="Gene3D" id="3.10.105.10">
    <property type="entry name" value="Dipeptide-binding Protein, Domain 3"/>
    <property type="match status" value="1"/>
</dbReference>
<dbReference type="PROSITE" id="PS51257">
    <property type="entry name" value="PROKAR_LIPOPROTEIN"/>
    <property type="match status" value="1"/>
</dbReference>
<keyword evidence="3 4" id="KW-0732">Signal</keyword>